<feature type="transmembrane region" description="Helical" evidence="2">
    <location>
        <begin position="85"/>
        <end position="106"/>
    </location>
</feature>
<protein>
    <submittedName>
        <fullName evidence="3">Uncharacterized protein</fullName>
    </submittedName>
</protein>
<keyword evidence="2" id="KW-0472">Membrane</keyword>
<evidence type="ECO:0000256" key="1">
    <source>
        <dbReference type="SAM" id="MobiDB-lite"/>
    </source>
</evidence>
<feature type="region of interest" description="Disordered" evidence="1">
    <location>
        <begin position="1"/>
        <end position="61"/>
    </location>
</feature>
<proteinExistence type="predicted"/>
<dbReference type="PANTHER" id="PTHR33927">
    <property type="entry name" value="TRANSMEMBRANE PROTEIN"/>
    <property type="match status" value="1"/>
</dbReference>
<dbReference type="InterPro" id="IPR052979">
    <property type="entry name" value="Adenylate-forming_domain"/>
</dbReference>
<dbReference type="Gramene" id="NC1G0179960.1">
    <property type="protein sequence ID" value="NC1G0179960.1:cds"/>
    <property type="gene ID" value="NC1G0179960"/>
</dbReference>
<keyword evidence="2" id="KW-0812">Transmembrane</keyword>
<name>A0A5K0WCU4_9MAGN</name>
<gene>
    <name evidence="3" type="ORF">NYM_LOCUS2905</name>
</gene>
<dbReference type="PANTHER" id="PTHR33927:SF1">
    <property type="entry name" value="TRANSMEMBRANE PROTEIN"/>
    <property type="match status" value="1"/>
</dbReference>
<dbReference type="AlphaFoldDB" id="A0A5K0WCU4"/>
<accession>A0A5K0WCU4</accession>
<reference evidence="3" key="1">
    <citation type="submission" date="2019-09" db="EMBL/GenBank/DDBJ databases">
        <authorList>
            <person name="Zhang L."/>
        </authorList>
    </citation>
    <scope>NUCLEOTIDE SEQUENCE</scope>
</reference>
<feature type="transmembrane region" description="Helical" evidence="2">
    <location>
        <begin position="126"/>
        <end position="148"/>
    </location>
</feature>
<evidence type="ECO:0000313" key="3">
    <source>
        <dbReference type="EMBL" id="VVV50948.1"/>
    </source>
</evidence>
<sequence length="149" mass="16555">MERLGVASSLLGIPERPGLSSSKSSEMDGKLRSDGLGLPPGRSKQKHREETKPSIPRRSAQQLRRRLARLCSRSFSIEATSSARLGLAFPALALLVLPASATFPVVRHPHHNVFEGTDRFAGWTTLALLWALVFFFHRLLPAIFHFVLF</sequence>
<keyword evidence="2" id="KW-1133">Transmembrane helix</keyword>
<organism evidence="3">
    <name type="scientific">Nymphaea colorata</name>
    <name type="common">pocket water lily</name>
    <dbReference type="NCBI Taxonomy" id="210225"/>
    <lineage>
        <taxon>Eukaryota</taxon>
        <taxon>Viridiplantae</taxon>
        <taxon>Streptophyta</taxon>
        <taxon>Embryophyta</taxon>
        <taxon>Tracheophyta</taxon>
        <taxon>Spermatophyta</taxon>
        <taxon>Magnoliopsida</taxon>
        <taxon>Nymphaeales</taxon>
        <taxon>Nymphaeaceae</taxon>
        <taxon>Nymphaea</taxon>
    </lineage>
</organism>
<evidence type="ECO:0000256" key="2">
    <source>
        <dbReference type="SAM" id="Phobius"/>
    </source>
</evidence>
<dbReference type="EMBL" id="LR721774">
    <property type="protein sequence ID" value="VVV50948.1"/>
    <property type="molecule type" value="Genomic_DNA"/>
</dbReference>